<evidence type="ECO:0000256" key="1">
    <source>
        <dbReference type="SAM" id="Phobius"/>
    </source>
</evidence>
<protein>
    <submittedName>
        <fullName evidence="3">Uncharacterized protein</fullName>
    </submittedName>
</protein>
<dbReference type="EMBL" id="VIIS01001476">
    <property type="protein sequence ID" value="KAF0297722.1"/>
    <property type="molecule type" value="Genomic_DNA"/>
</dbReference>
<gene>
    <name evidence="3" type="ORF">FJT64_000538</name>
</gene>
<keyword evidence="1" id="KW-1133">Transmembrane helix</keyword>
<feature type="transmembrane region" description="Helical" evidence="1">
    <location>
        <begin position="29"/>
        <end position="52"/>
    </location>
</feature>
<evidence type="ECO:0000313" key="3">
    <source>
        <dbReference type="EMBL" id="KAF0297722.1"/>
    </source>
</evidence>
<feature type="chain" id="PRO_5025398360" evidence="2">
    <location>
        <begin position="20"/>
        <end position="203"/>
    </location>
</feature>
<dbReference type="AlphaFoldDB" id="A0A6A4W410"/>
<evidence type="ECO:0000313" key="4">
    <source>
        <dbReference type="Proteomes" id="UP000440578"/>
    </source>
</evidence>
<reference evidence="3 4" key="1">
    <citation type="submission" date="2019-07" db="EMBL/GenBank/DDBJ databases">
        <title>Draft genome assembly of a fouling barnacle, Amphibalanus amphitrite (Darwin, 1854): The first reference genome for Thecostraca.</title>
        <authorList>
            <person name="Kim W."/>
        </authorList>
    </citation>
    <scope>NUCLEOTIDE SEQUENCE [LARGE SCALE GENOMIC DNA]</scope>
    <source>
        <strain evidence="3">SNU_AA5</strain>
        <tissue evidence="3">Soma without cirri and trophi</tissue>
    </source>
</reference>
<dbReference type="OrthoDB" id="6373591at2759"/>
<keyword evidence="2" id="KW-0732">Signal</keyword>
<evidence type="ECO:0000256" key="2">
    <source>
        <dbReference type="SAM" id="SignalP"/>
    </source>
</evidence>
<feature type="signal peptide" evidence="2">
    <location>
        <begin position="1"/>
        <end position="19"/>
    </location>
</feature>
<name>A0A6A4W410_AMPAM</name>
<keyword evidence="1" id="KW-0472">Membrane</keyword>
<sequence length="203" mass="21217">MQYGSVVLSLLLLAGVSQAQFGVGVGLGAGVAALGAAAVGGAALGVLGAAIAGRGRRGRGRSFRGRRFRGRRFRGRRAALDQADDVEGAEEQSVIWGSVAAADQDGCALKLICLLEAAEKEASDDERTVLTFFGNLTDTDKTVAASKLPYEAAGWLGQHRGAEACEVLYGASCPFGKDEMMQLVSSVWEDMDEEEEADNTVTA</sequence>
<comment type="caution">
    <text evidence="3">The sequence shown here is derived from an EMBL/GenBank/DDBJ whole genome shotgun (WGS) entry which is preliminary data.</text>
</comment>
<keyword evidence="1" id="KW-0812">Transmembrane</keyword>
<dbReference type="Proteomes" id="UP000440578">
    <property type="component" value="Unassembled WGS sequence"/>
</dbReference>
<organism evidence="3 4">
    <name type="scientific">Amphibalanus amphitrite</name>
    <name type="common">Striped barnacle</name>
    <name type="synonym">Balanus amphitrite</name>
    <dbReference type="NCBI Taxonomy" id="1232801"/>
    <lineage>
        <taxon>Eukaryota</taxon>
        <taxon>Metazoa</taxon>
        <taxon>Ecdysozoa</taxon>
        <taxon>Arthropoda</taxon>
        <taxon>Crustacea</taxon>
        <taxon>Multicrustacea</taxon>
        <taxon>Cirripedia</taxon>
        <taxon>Thoracica</taxon>
        <taxon>Thoracicalcarea</taxon>
        <taxon>Balanomorpha</taxon>
        <taxon>Balanoidea</taxon>
        <taxon>Balanidae</taxon>
        <taxon>Amphibalaninae</taxon>
        <taxon>Amphibalanus</taxon>
    </lineage>
</organism>
<accession>A0A6A4W410</accession>
<proteinExistence type="predicted"/>
<keyword evidence="4" id="KW-1185">Reference proteome</keyword>